<reference evidence="11 12" key="1">
    <citation type="journal article" date="2011" name="Science">
        <title>Comparative functional genomics of the fission yeasts.</title>
        <authorList>
            <person name="Rhind N."/>
            <person name="Chen Z."/>
            <person name="Yassour M."/>
            <person name="Thompson D.A."/>
            <person name="Haas B.J."/>
            <person name="Habib N."/>
            <person name="Wapinski I."/>
            <person name="Roy S."/>
            <person name="Lin M.F."/>
            <person name="Heiman D.I."/>
            <person name="Young S.K."/>
            <person name="Furuya K."/>
            <person name="Guo Y."/>
            <person name="Pidoux A."/>
            <person name="Chen H.M."/>
            <person name="Robbertse B."/>
            <person name="Goldberg J.M."/>
            <person name="Aoki K."/>
            <person name="Bayne E.H."/>
            <person name="Berlin A.M."/>
            <person name="Desjardins C.A."/>
            <person name="Dobbs E."/>
            <person name="Dukaj L."/>
            <person name="Fan L."/>
            <person name="FitzGerald M.G."/>
            <person name="French C."/>
            <person name="Gujja S."/>
            <person name="Hansen K."/>
            <person name="Keifenheim D."/>
            <person name="Levin J.Z."/>
            <person name="Mosher R.A."/>
            <person name="Mueller C.A."/>
            <person name="Pfiffner J."/>
            <person name="Priest M."/>
            <person name="Russ C."/>
            <person name="Smialowska A."/>
            <person name="Swoboda P."/>
            <person name="Sykes S.M."/>
            <person name="Vaughn M."/>
            <person name="Vengrova S."/>
            <person name="Yoder R."/>
            <person name="Zeng Q."/>
            <person name="Allshire R."/>
            <person name="Baulcombe D."/>
            <person name="Birren B.W."/>
            <person name="Brown W."/>
            <person name="Ekwall K."/>
            <person name="Kellis M."/>
            <person name="Leatherwood J."/>
            <person name="Levin H."/>
            <person name="Margalit H."/>
            <person name="Martienssen R."/>
            <person name="Nieduszynski C.A."/>
            <person name="Spatafora J.W."/>
            <person name="Friedman N."/>
            <person name="Dalgaard J.Z."/>
            <person name="Baumann P."/>
            <person name="Niki H."/>
            <person name="Regev A."/>
            <person name="Nusbaum C."/>
        </authorList>
    </citation>
    <scope>NUCLEOTIDE SEQUENCE [LARGE SCALE GENOMIC DNA]</scope>
    <source>
        <strain evidence="12">yFS286</strain>
    </source>
</reference>
<feature type="region of interest" description="Disordered" evidence="8">
    <location>
        <begin position="1795"/>
        <end position="1814"/>
    </location>
</feature>
<dbReference type="Pfam" id="PF12931">
    <property type="entry name" value="TPR_Sec16"/>
    <property type="match status" value="1"/>
</dbReference>
<evidence type="ECO:0000256" key="4">
    <source>
        <dbReference type="ARBA" id="ARBA00022824"/>
    </source>
</evidence>
<dbReference type="Pfam" id="PF12932">
    <property type="entry name" value="Sec16"/>
    <property type="match status" value="1"/>
</dbReference>
<feature type="region of interest" description="Disordered" evidence="8">
    <location>
        <begin position="918"/>
        <end position="990"/>
    </location>
</feature>
<feature type="region of interest" description="Disordered" evidence="8">
    <location>
        <begin position="1922"/>
        <end position="1992"/>
    </location>
</feature>
<dbReference type="GO" id="GO:0006914">
    <property type="term" value="P:autophagy"/>
    <property type="evidence" value="ECO:0007669"/>
    <property type="project" value="UniProtKB-KW"/>
</dbReference>
<dbReference type="eggNOG" id="KOG1913">
    <property type="taxonomic scope" value="Eukaryota"/>
</dbReference>
<dbReference type="GO" id="GO:0070971">
    <property type="term" value="C:endoplasmic reticulum exit site"/>
    <property type="evidence" value="ECO:0007669"/>
    <property type="project" value="TreeGrafter"/>
</dbReference>
<feature type="compositionally biased region" description="Polar residues" evidence="8">
    <location>
        <begin position="437"/>
        <end position="456"/>
    </location>
</feature>
<keyword evidence="4 7" id="KW-0256">Endoplasmic reticulum</keyword>
<feature type="domain" description="Sec16 central conserved" evidence="10">
    <location>
        <begin position="1062"/>
        <end position="1173"/>
    </location>
</feature>
<dbReference type="GO" id="GO:0012507">
    <property type="term" value="C:ER to Golgi transport vesicle membrane"/>
    <property type="evidence" value="ECO:0007669"/>
    <property type="project" value="TreeGrafter"/>
</dbReference>
<protein>
    <recommendedName>
        <fullName evidence="7">Protein transport protein sec16</fullName>
    </recommendedName>
</protein>
<dbReference type="GeneID" id="25033539"/>
<keyword evidence="7" id="KW-0472">Membrane</keyword>
<dbReference type="VEuPathDB" id="FungiDB:SOCG_04577"/>
<dbReference type="InterPro" id="IPR024340">
    <property type="entry name" value="Sec16_CCD"/>
</dbReference>
<name>S9RB14_SCHOY</name>
<dbReference type="OMA" id="YKSPYDL"/>
<feature type="compositionally biased region" description="Polar residues" evidence="8">
    <location>
        <begin position="41"/>
        <end position="60"/>
    </location>
</feature>
<feature type="region of interest" description="Disordered" evidence="8">
    <location>
        <begin position="1543"/>
        <end position="1573"/>
    </location>
</feature>
<evidence type="ECO:0000256" key="7">
    <source>
        <dbReference type="RuleBase" id="RU364101"/>
    </source>
</evidence>
<feature type="domain" description="Sec16 Sec23-binding" evidence="9">
    <location>
        <begin position="1236"/>
        <end position="1536"/>
    </location>
</feature>
<dbReference type="InterPro" id="IPR024298">
    <property type="entry name" value="Sec16_Sec23-bd"/>
</dbReference>
<dbReference type="HOGENOM" id="CLU_236268_0_0_1"/>
<comment type="subcellular location">
    <subcellularLocation>
        <location evidence="1">Endoplasmic reticulum membrane</location>
        <topology evidence="1">Peripheral membrane protein</topology>
        <orientation evidence="1">Cytoplasmic side</orientation>
    </subcellularLocation>
</comment>
<dbReference type="GO" id="GO:0016192">
    <property type="term" value="P:vesicle-mediated transport"/>
    <property type="evidence" value="ECO:0007669"/>
    <property type="project" value="UniProtKB-KW"/>
</dbReference>
<evidence type="ECO:0000256" key="3">
    <source>
        <dbReference type="ARBA" id="ARBA00022448"/>
    </source>
</evidence>
<evidence type="ECO:0000256" key="8">
    <source>
        <dbReference type="SAM" id="MobiDB-lite"/>
    </source>
</evidence>
<sequence length="1992" mass="217728">MDAELTSNNKGESVPSAVQNDSSIELNKTESPKQLHDSEKPQSTMSQNDKQEMDQPNTFAASHLEDVAEISDVRNQNTLPNTSADFISNQDIGNTKNEDESKPSESEPASKQEPEEVRSQNDEESKPSEPESVAKQDSQQVHTQNDEESKPSEPESVAKQDSQQAHTQNDEESKPSEPESVATQDPEDVDTQNDNETKRDEQKPVAKQESKQVHAQNNEELKPSEPDSIHDKAQAENKGETVSFVPSSKDSFKSQTTIDHSKEVKQDALPKMEPQQQNANVTEDVTQKTPAFTDEGAVEGVSSSADDRVTVSNLFANDEPSSLGFFDNLTKTADFHPSTEMNSSEGFFGQFNQGNEINAQDETSYNNYNESQLAPPKSAMEPDYEQPVSASTEPVLSSSSKHLEMDYRNEELLVPNNEPFSENNYDKEATGVYTDGVQRSSSDIFHQQSSEPTQAANKDELQGTPAFYENPHNRSNVGASQAGEETEDLFQNNPEEEERFFNEVLQPHEQASPTQPKDHVTDPSLNVISSFEQPSADEDVALFNKYANNETPSETLPENSNENDNELIDDSEFSSLLDNFLKPVAEAPAQSYASSYIPAPLKQSPTTPLPPLDTRKHSSSQISKPFVASKEGYSSPYDLPEEIVQQAQQKRSATYTSARKAAQISASKVSSPTLNSFQGLNASLATPETVVPPSTVREPVGAFPGPPVMNPRLSSTPAPIPVAKTVRASDSVYGKGRYTPDLSSKIPSAAPRAPIQEPKTLETKPPITRKYTKSPYAPIVSPNELTHVQQVSRPPVSYTPVETQKPLASVPSVSPPINQAATNSGFAIPNEPPTVPQTKVGYSPLAKVGRAYPSVPDLQSHESAFDQSSPFMNGSEIQSIRGSTAPPLSPAQVHPYTPVHNISAYNRADPTLNQGYNTEHAFPSDIPGTTLPPPERPMSRTRSPVFLHRESIPDRPATVSLPAKQPYLSERKSLSDLKRDPNFTESANSLSIETRVGNNYLSAHSAQPYSNMSSQPLDPRSNTVASVPVSPNFATSNPINNIFSSNETVQQQIDLIRTKPKPIICFGPCGTVITSFPVSTQFYSVNGRKDSLQPGLLKLQSLSDVVPQAYEYDNKFPGPFIASNDKLEKNAKNAAKEWISKYIENLKLGLSYASPDDATKLEDKLLLLQTMEQLLSIPDMSKFPESLVKILVPGFEKPAPCNTETTVQELISPERSVDSSPVVSAGNTTGSFLERIYGYLLIGDKEEALNFALQEKQWSFALIISFALGPKVLEGTVRSFAKSEVKMEMLKPGVGINLQLALQLLSGADAASLSEFSSTSSLLNLSAQSATTNALASWKELVANIICSQYKDKNNALIELGKLLLQERRVYAAHLVFMLTFSSEICSQHPQSLFHLLGLPKDGSLPTREELLDSVQLTEVLALIYSIHIDRGVITYPHLMNDRLYLATTLSENGETHTAKKYCELIGTYLNKASKKQSNLDPDFIFAVRDLTQQIFENSSSEDVTTSWLGRTVSRPRLDNVLSSLGSKFSKFVAGENDYDISRPATANDGPFGKVAAHQEATSRAGSAMGYGSKNDMRPYSSGVLNSNDMIAHYGMGQGSTPYMNRYEPAGVSNEFSYAPPSALQEQQDNISSLNLAAESQVSSPRQMQAQFGLKQPSVHGSGISHPQYTPLVPPVTAKNAYMPRTSVEEGFENSVEGEPLESPYQYRAPVPEAHLVPTAPQYAPSQYAPSVQTNEPSPYAPINTNAYVPKAPEAQKEQNQMERLTTSMQDLSFNPDRSEQAKRAAAQNVAELVKREEEEKAKEKAAASEKKSNKKGWFSKLLRRDDNKEQSSVYQAKLGEKSHLRYDKELRRWVNEDGSDLNNQVAPPPPPPKINPSKSMGSAPPSVPMTMPTQAPNEITPPVMPVPSAAATLDEKLPSASVGLPTTLESGNSPGLPNIPAIPPASRATPGAKTASADPLEDILHSVPPPATGRRGKGKTSKRYVDIMRDT</sequence>
<organism evidence="11 12">
    <name type="scientific">Schizosaccharomyces octosporus (strain yFS286)</name>
    <name type="common">Fission yeast</name>
    <name type="synonym">Octosporomyces octosporus</name>
    <dbReference type="NCBI Taxonomy" id="483514"/>
    <lineage>
        <taxon>Eukaryota</taxon>
        <taxon>Fungi</taxon>
        <taxon>Dikarya</taxon>
        <taxon>Ascomycota</taxon>
        <taxon>Taphrinomycotina</taxon>
        <taxon>Schizosaccharomycetes</taxon>
        <taxon>Schizosaccharomycetales</taxon>
        <taxon>Schizosaccharomycetaceae</taxon>
        <taxon>Schizosaccharomyces</taxon>
    </lineage>
</organism>
<dbReference type="OrthoDB" id="8918678at2759"/>
<keyword evidence="7" id="KW-0072">Autophagy</keyword>
<dbReference type="RefSeq" id="XP_013017777.1">
    <property type="nucleotide sequence ID" value="XM_013162323.1"/>
</dbReference>
<evidence type="ECO:0000259" key="9">
    <source>
        <dbReference type="Pfam" id="PF12931"/>
    </source>
</evidence>
<feature type="compositionally biased region" description="Polar residues" evidence="8">
    <location>
        <begin position="73"/>
        <end position="95"/>
    </location>
</feature>
<keyword evidence="12" id="KW-1185">Reference proteome</keyword>
<keyword evidence="3 7" id="KW-0813">Transport</keyword>
<feature type="compositionally biased region" description="Basic and acidic residues" evidence="8">
    <location>
        <begin position="27"/>
        <end position="40"/>
    </location>
</feature>
<evidence type="ECO:0000313" key="12">
    <source>
        <dbReference type="Proteomes" id="UP000016088"/>
    </source>
</evidence>
<keyword evidence="5 7" id="KW-0931">ER-Golgi transport</keyword>
<evidence type="ECO:0000256" key="5">
    <source>
        <dbReference type="ARBA" id="ARBA00022892"/>
    </source>
</evidence>
<feature type="compositionally biased region" description="Polar residues" evidence="8">
    <location>
        <begin position="388"/>
        <end position="400"/>
    </location>
</feature>
<feature type="compositionally biased region" description="Polar residues" evidence="8">
    <location>
        <begin position="1"/>
        <end position="26"/>
    </location>
</feature>
<feature type="compositionally biased region" description="Basic and acidic residues" evidence="8">
    <location>
        <begin position="969"/>
        <end position="982"/>
    </location>
</feature>
<evidence type="ECO:0000313" key="11">
    <source>
        <dbReference type="EMBL" id="EPX75335.1"/>
    </source>
</evidence>
<feature type="region of interest" description="Disordered" evidence="8">
    <location>
        <begin position="1859"/>
        <end position="1907"/>
    </location>
</feature>
<feature type="region of interest" description="Disordered" evidence="8">
    <location>
        <begin position="436"/>
        <end position="493"/>
    </location>
</feature>
<comment type="similarity">
    <text evidence="2 7">Belongs to the SEC16 family.</text>
</comment>
<evidence type="ECO:0000256" key="2">
    <source>
        <dbReference type="ARBA" id="ARBA00005927"/>
    </source>
</evidence>
<gene>
    <name evidence="11" type="ORF">SOCG_04577</name>
</gene>
<keyword evidence="7" id="KW-0653">Protein transport</keyword>
<feature type="compositionally biased region" description="Polar residues" evidence="8">
    <location>
        <begin position="356"/>
        <end position="372"/>
    </location>
</feature>
<feature type="region of interest" description="Disordered" evidence="8">
    <location>
        <begin position="1727"/>
        <end position="1746"/>
    </location>
</feature>
<dbReference type="Gene3D" id="1.25.40.1030">
    <property type="match status" value="1"/>
</dbReference>
<feature type="compositionally biased region" description="Polar residues" evidence="8">
    <location>
        <begin position="244"/>
        <end position="258"/>
    </location>
</feature>
<proteinExistence type="inferred from homology"/>
<evidence type="ECO:0000256" key="6">
    <source>
        <dbReference type="ARBA" id="ARBA00024687"/>
    </source>
</evidence>
<feature type="compositionally biased region" description="Basic and acidic residues" evidence="8">
    <location>
        <begin position="195"/>
        <end position="239"/>
    </location>
</feature>
<dbReference type="GO" id="GO:0007030">
    <property type="term" value="P:Golgi organization"/>
    <property type="evidence" value="ECO:0007669"/>
    <property type="project" value="TreeGrafter"/>
</dbReference>
<feature type="compositionally biased region" description="Basic and acidic residues" evidence="8">
    <location>
        <begin position="96"/>
        <end position="134"/>
    </location>
</feature>
<accession>S9RB14</accession>
<feature type="compositionally biased region" description="Basic and acidic residues" evidence="8">
    <location>
        <begin position="259"/>
        <end position="270"/>
    </location>
</feature>
<evidence type="ECO:0000259" key="10">
    <source>
        <dbReference type="Pfam" id="PF12932"/>
    </source>
</evidence>
<dbReference type="EMBL" id="KE503206">
    <property type="protein sequence ID" value="EPX75335.1"/>
    <property type="molecule type" value="Genomic_DNA"/>
</dbReference>
<evidence type="ECO:0000256" key="1">
    <source>
        <dbReference type="ARBA" id="ARBA00004397"/>
    </source>
</evidence>
<feature type="region of interest" description="Disordered" evidence="8">
    <location>
        <begin position="1"/>
        <end position="307"/>
    </location>
</feature>
<dbReference type="Proteomes" id="UP000016088">
    <property type="component" value="Unassembled WGS sequence"/>
</dbReference>
<dbReference type="GO" id="GO:0015031">
    <property type="term" value="P:protein transport"/>
    <property type="evidence" value="ECO:0007669"/>
    <property type="project" value="UniProtKB-KW"/>
</dbReference>
<dbReference type="GO" id="GO:0005789">
    <property type="term" value="C:endoplasmic reticulum membrane"/>
    <property type="evidence" value="ECO:0007669"/>
    <property type="project" value="UniProtKB-SubCell"/>
</dbReference>
<feature type="compositionally biased region" description="Acidic residues" evidence="8">
    <location>
        <begin position="484"/>
        <end position="493"/>
    </location>
</feature>
<feature type="region of interest" description="Disordered" evidence="8">
    <location>
        <begin position="596"/>
        <end position="631"/>
    </location>
</feature>
<dbReference type="CDD" id="cd09233">
    <property type="entry name" value="ACE1-Sec16-like"/>
    <property type="match status" value="1"/>
</dbReference>
<dbReference type="PANTHER" id="PTHR13402">
    <property type="entry name" value="RGPR-RELATED"/>
    <property type="match status" value="1"/>
</dbReference>
<feature type="compositionally biased region" description="Basic and acidic residues" evidence="8">
    <location>
        <begin position="168"/>
        <end position="177"/>
    </location>
</feature>
<dbReference type="PANTHER" id="PTHR13402:SF6">
    <property type="entry name" value="SECRETORY 16, ISOFORM I"/>
    <property type="match status" value="1"/>
</dbReference>
<feature type="compositionally biased region" description="Basic and acidic residues" evidence="8">
    <location>
        <begin position="144"/>
        <end position="158"/>
    </location>
</feature>
<feature type="compositionally biased region" description="Polar residues" evidence="8">
    <location>
        <begin position="274"/>
        <end position="290"/>
    </location>
</feature>
<dbReference type="eggNOG" id="KOG1181">
    <property type="taxonomic scope" value="Eukaryota"/>
</dbReference>
<comment type="function">
    <text evidence="6 7">Involved in the initiation of assembly of the COPII coat required for the formation of transport vesicles from the endoplasmic reticulum (ER) and the selection of cargo molecules. Also involved in autophagy.</text>
</comment>
<feature type="region of interest" description="Disordered" evidence="8">
    <location>
        <begin position="356"/>
        <end position="400"/>
    </location>
</feature>
<dbReference type="GO" id="GO:0070973">
    <property type="term" value="P:protein localization to endoplasmic reticulum exit site"/>
    <property type="evidence" value="ECO:0007669"/>
    <property type="project" value="TreeGrafter"/>
</dbReference>
<feature type="compositionally biased region" description="Basic and acidic residues" evidence="8">
    <location>
        <begin position="1795"/>
        <end position="1812"/>
    </location>
</feature>